<dbReference type="OrthoDB" id="1698302at2"/>
<keyword evidence="1" id="KW-0812">Transmembrane</keyword>
<dbReference type="STRING" id="679200.HMPREF9333_01528"/>
<evidence type="ECO:0000313" key="3">
    <source>
        <dbReference type="Proteomes" id="UP000003011"/>
    </source>
</evidence>
<proteinExistence type="predicted"/>
<dbReference type="EMBL" id="ACZL01000023">
    <property type="protein sequence ID" value="EHI55392.1"/>
    <property type="molecule type" value="Genomic_DNA"/>
</dbReference>
<organism evidence="2 3">
    <name type="scientific">Johnsonella ignava ATCC 51276</name>
    <dbReference type="NCBI Taxonomy" id="679200"/>
    <lineage>
        <taxon>Bacteria</taxon>
        <taxon>Bacillati</taxon>
        <taxon>Bacillota</taxon>
        <taxon>Clostridia</taxon>
        <taxon>Lachnospirales</taxon>
        <taxon>Lachnospiraceae</taxon>
        <taxon>Johnsonella</taxon>
    </lineage>
</organism>
<dbReference type="Proteomes" id="UP000003011">
    <property type="component" value="Unassembled WGS sequence"/>
</dbReference>
<dbReference type="InterPro" id="IPR021560">
    <property type="entry name" value="DUF3021"/>
</dbReference>
<keyword evidence="1" id="KW-1133">Transmembrane helix</keyword>
<feature type="transmembrane region" description="Helical" evidence="1">
    <location>
        <begin position="51"/>
        <end position="75"/>
    </location>
</feature>
<feature type="transmembrane region" description="Helical" evidence="1">
    <location>
        <begin position="87"/>
        <end position="108"/>
    </location>
</feature>
<keyword evidence="1" id="KW-0472">Membrane</keyword>
<evidence type="ECO:0000313" key="2">
    <source>
        <dbReference type="EMBL" id="EHI55392.1"/>
    </source>
</evidence>
<reference evidence="2 3" key="1">
    <citation type="submission" date="2011-08" db="EMBL/GenBank/DDBJ databases">
        <title>The Genome Sequence of Johnsonella ignava ATCC 51276.</title>
        <authorList>
            <consortium name="The Broad Institute Genome Sequencing Platform"/>
            <person name="Earl A."/>
            <person name="Ward D."/>
            <person name="Feldgarden M."/>
            <person name="Gevers D."/>
            <person name="Izard J."/>
            <person name="Blanton J.M."/>
            <person name="Baranova O.V."/>
            <person name="Dewhirst F.E."/>
            <person name="Young S.K."/>
            <person name="Zeng Q."/>
            <person name="Gargeya S."/>
            <person name="Fitzgerald M."/>
            <person name="Haas B."/>
            <person name="Abouelleil A."/>
            <person name="Alvarado L."/>
            <person name="Arachchi H.M."/>
            <person name="Berlin A."/>
            <person name="Brown A."/>
            <person name="Chapman S.B."/>
            <person name="Chen Z."/>
            <person name="Dunbar C."/>
            <person name="Freedman E."/>
            <person name="Gearin G."/>
            <person name="Gellesch M."/>
            <person name="Goldberg J."/>
            <person name="Griggs A."/>
            <person name="Gujja S."/>
            <person name="Heiman D."/>
            <person name="Howarth C."/>
            <person name="Larson L."/>
            <person name="Lui A."/>
            <person name="MacDonald P.J.P."/>
            <person name="Montmayeur A."/>
            <person name="Murphy C."/>
            <person name="Neiman D."/>
            <person name="Pearson M."/>
            <person name="Priest M."/>
            <person name="Roberts A."/>
            <person name="Saif S."/>
            <person name="Shea T."/>
            <person name="Shenoy N."/>
            <person name="Sisk P."/>
            <person name="Stolte C."/>
            <person name="Sykes S."/>
            <person name="Wortman J."/>
            <person name="Nusbaum C."/>
            <person name="Birren B."/>
        </authorList>
    </citation>
    <scope>NUCLEOTIDE SEQUENCE [LARGE SCALE GENOMIC DNA]</scope>
    <source>
        <strain evidence="2 3">ATCC 51276</strain>
    </source>
</reference>
<name>G5GIY8_9FIRM</name>
<dbReference type="HOGENOM" id="CLU_103763_0_1_9"/>
<keyword evidence="3" id="KW-1185">Reference proteome</keyword>
<dbReference type="eggNOG" id="ENOG50317H3">
    <property type="taxonomic scope" value="Bacteria"/>
</dbReference>
<accession>G5GIY8</accession>
<feature type="transmembrane region" description="Helical" evidence="1">
    <location>
        <begin position="114"/>
        <end position="136"/>
    </location>
</feature>
<evidence type="ECO:0000256" key="1">
    <source>
        <dbReference type="SAM" id="Phobius"/>
    </source>
</evidence>
<dbReference type="AlphaFoldDB" id="G5GIY8"/>
<feature type="transmembrane region" description="Helical" evidence="1">
    <location>
        <begin position="9"/>
        <end position="31"/>
    </location>
</feature>
<gene>
    <name evidence="2" type="ORF">HMPREF9333_01528</name>
</gene>
<comment type="caution">
    <text evidence="2">The sequence shown here is derived from an EMBL/GenBank/DDBJ whole genome shotgun (WGS) entry which is preliminary data.</text>
</comment>
<protein>
    <recommendedName>
        <fullName evidence="4">DUF3021 domain-containing protein</fullName>
    </recommendedName>
</protein>
<dbReference type="Pfam" id="PF11457">
    <property type="entry name" value="DUF3021"/>
    <property type="match status" value="1"/>
</dbReference>
<sequence>MKKNIIQRALIGFPIGISIGYVITIIISVIIGKGSYYSVTQRLAEAMGSELSAVIVQTIVCGFMGAAFAALSLAWETDSWSIAKQSFVYFVGAAVIMLPAAYIMGWMQRSLKGFLMYTGPFVVAFLIIWIVQYFVWKSRVQKLNKGLKKDRD</sequence>
<dbReference type="RefSeq" id="WP_005541221.1">
    <property type="nucleotide sequence ID" value="NZ_JH378833.1"/>
</dbReference>
<evidence type="ECO:0008006" key="4">
    <source>
        <dbReference type="Google" id="ProtNLM"/>
    </source>
</evidence>